<evidence type="ECO:0000313" key="2">
    <source>
        <dbReference type="Proteomes" id="UP000286806"/>
    </source>
</evidence>
<accession>A0A401JE05</accession>
<dbReference type="AlphaFoldDB" id="A0A401JE05"/>
<proteinExistence type="predicted"/>
<comment type="caution">
    <text evidence="1">The sequence shown here is derived from an EMBL/GenBank/DDBJ whole genome shotgun (WGS) entry which is preliminary data.</text>
</comment>
<keyword evidence="2" id="KW-1185">Reference proteome</keyword>
<dbReference type="Proteomes" id="UP000286806">
    <property type="component" value="Unassembled WGS sequence"/>
</dbReference>
<organism evidence="1 2">
    <name type="scientific">Sulfuriferula multivorans</name>
    <dbReference type="NCBI Taxonomy" id="1559896"/>
    <lineage>
        <taxon>Bacteria</taxon>
        <taxon>Pseudomonadati</taxon>
        <taxon>Pseudomonadota</taxon>
        <taxon>Betaproteobacteria</taxon>
        <taxon>Nitrosomonadales</taxon>
        <taxon>Sulfuricellaceae</taxon>
        <taxon>Sulfuriferula</taxon>
    </lineage>
</organism>
<name>A0A401JE05_9PROT</name>
<protein>
    <submittedName>
        <fullName evidence="1">Uncharacterized protein</fullName>
    </submittedName>
</protein>
<reference evidence="1 2" key="1">
    <citation type="journal article" date="2019" name="Front. Microbiol.">
        <title>Genomes of Neutrophilic Sulfur-Oxidizing Chemolithoautotrophs Representing 9 Proteobacterial Species From 8 Genera.</title>
        <authorList>
            <person name="Watanabe T."/>
            <person name="Kojima H."/>
            <person name="Umezawa K."/>
            <person name="Hori C."/>
            <person name="Takasuka T.E."/>
            <person name="Kato Y."/>
            <person name="Fukui M."/>
        </authorList>
    </citation>
    <scope>NUCLEOTIDE SEQUENCE [LARGE SCALE GENOMIC DNA]</scope>
    <source>
        <strain evidence="1 2">TTN</strain>
    </source>
</reference>
<dbReference type="EMBL" id="BGOW01000015">
    <property type="protein sequence ID" value="GBL45883.1"/>
    <property type="molecule type" value="Genomic_DNA"/>
</dbReference>
<sequence>MYRSFLSHILVAKALGAEKHVDILTRHKERFELNAGN</sequence>
<gene>
    <name evidence="1" type="ORF">SFMTTN_1694</name>
</gene>
<evidence type="ECO:0000313" key="1">
    <source>
        <dbReference type="EMBL" id="GBL45883.1"/>
    </source>
</evidence>